<reference evidence="3 4" key="1">
    <citation type="journal article" date="2016" name="Nat. Commun.">
        <title>Thousands of microbial genomes shed light on interconnected biogeochemical processes in an aquifer system.</title>
        <authorList>
            <person name="Anantharaman K."/>
            <person name="Brown C.T."/>
            <person name="Hug L.A."/>
            <person name="Sharon I."/>
            <person name="Castelle C.J."/>
            <person name="Probst A.J."/>
            <person name="Thomas B.C."/>
            <person name="Singh A."/>
            <person name="Wilkins M.J."/>
            <person name="Karaoz U."/>
            <person name="Brodie E.L."/>
            <person name="Williams K.H."/>
            <person name="Hubbard S.S."/>
            <person name="Banfield J.F."/>
        </authorList>
    </citation>
    <scope>NUCLEOTIDE SEQUENCE [LARGE SCALE GENOMIC DNA]</scope>
</reference>
<dbReference type="EMBL" id="MHKI01000026">
    <property type="protein sequence ID" value="OGY86064.1"/>
    <property type="molecule type" value="Genomic_DNA"/>
</dbReference>
<feature type="compositionally biased region" description="Basic and acidic residues" evidence="1">
    <location>
        <begin position="102"/>
        <end position="111"/>
    </location>
</feature>
<evidence type="ECO:0000256" key="1">
    <source>
        <dbReference type="SAM" id="MobiDB-lite"/>
    </source>
</evidence>
<gene>
    <name evidence="3" type="ORF">A2319_00655</name>
</gene>
<evidence type="ECO:0008006" key="5">
    <source>
        <dbReference type="Google" id="ProtNLM"/>
    </source>
</evidence>
<feature type="chain" id="PRO_5009582030" description="YtxH domain-containing protein" evidence="2">
    <location>
        <begin position="25"/>
        <end position="130"/>
    </location>
</feature>
<feature type="signal peptide" evidence="2">
    <location>
        <begin position="1"/>
        <end position="24"/>
    </location>
</feature>
<accession>A0A1G2BA56</accession>
<evidence type="ECO:0000313" key="4">
    <source>
        <dbReference type="Proteomes" id="UP000176420"/>
    </source>
</evidence>
<organism evidence="3 4">
    <name type="scientific">Candidatus Kerfeldbacteria bacterium RIFOXYB2_FULL_38_14</name>
    <dbReference type="NCBI Taxonomy" id="1798547"/>
    <lineage>
        <taxon>Bacteria</taxon>
        <taxon>Candidatus Kerfeldiibacteriota</taxon>
    </lineage>
</organism>
<protein>
    <recommendedName>
        <fullName evidence="5">YtxH domain-containing protein</fullName>
    </recommendedName>
</protein>
<evidence type="ECO:0000313" key="3">
    <source>
        <dbReference type="EMBL" id="OGY86064.1"/>
    </source>
</evidence>
<comment type="caution">
    <text evidence="3">The sequence shown here is derived from an EMBL/GenBank/DDBJ whole genome shotgun (WGS) entry which is preliminary data.</text>
</comment>
<feature type="compositionally biased region" description="Basic residues" evidence="1">
    <location>
        <begin position="121"/>
        <end position="130"/>
    </location>
</feature>
<sequence length="130" mass="14458">MSKRTSNFLLGAGLAAAVSAGVVAFLTQTKKGQQLAKKGKEHASEITKKVAQKAETVRQMTKLKYGEIIDEVMAEYQAKKKITKEIGADLAKELKKEWEKVKKELKQDGEKQTTPQAPSRQSKKKTTKRP</sequence>
<dbReference type="AlphaFoldDB" id="A0A1G2BA56"/>
<keyword evidence="2" id="KW-0732">Signal</keyword>
<name>A0A1G2BA56_9BACT</name>
<dbReference type="Proteomes" id="UP000176420">
    <property type="component" value="Unassembled WGS sequence"/>
</dbReference>
<proteinExistence type="predicted"/>
<evidence type="ECO:0000256" key="2">
    <source>
        <dbReference type="SAM" id="SignalP"/>
    </source>
</evidence>
<feature type="region of interest" description="Disordered" evidence="1">
    <location>
        <begin position="102"/>
        <end position="130"/>
    </location>
</feature>